<dbReference type="STRING" id="183478.A0A364N6J4"/>
<feature type="region of interest" description="Disordered" evidence="2">
    <location>
        <begin position="180"/>
        <end position="208"/>
    </location>
</feature>
<feature type="region of interest" description="Disordered" evidence="2">
    <location>
        <begin position="303"/>
        <end position="327"/>
    </location>
</feature>
<dbReference type="PANTHER" id="PTHR36167:SF4">
    <property type="entry name" value="FUNGAL N-TERMINAL DOMAIN-CONTAINING PROTEIN"/>
    <property type="match status" value="1"/>
</dbReference>
<feature type="coiled-coil region" evidence="1">
    <location>
        <begin position="115"/>
        <end position="179"/>
    </location>
</feature>
<accession>A0A364N6J4</accession>
<keyword evidence="4" id="KW-1185">Reference proteome</keyword>
<dbReference type="AlphaFoldDB" id="A0A364N6J4"/>
<name>A0A364N6J4_STELY</name>
<evidence type="ECO:0000256" key="1">
    <source>
        <dbReference type="SAM" id="Coils"/>
    </source>
</evidence>
<feature type="compositionally biased region" description="Polar residues" evidence="2">
    <location>
        <begin position="198"/>
        <end position="208"/>
    </location>
</feature>
<proteinExistence type="predicted"/>
<dbReference type="EMBL" id="QGDH01000048">
    <property type="protein sequence ID" value="RAR12651.1"/>
    <property type="molecule type" value="Genomic_DNA"/>
</dbReference>
<evidence type="ECO:0000313" key="3">
    <source>
        <dbReference type="EMBL" id="RAR12651.1"/>
    </source>
</evidence>
<dbReference type="OrthoDB" id="5431013at2759"/>
<keyword evidence="1" id="KW-0175">Coiled coil</keyword>
<protein>
    <recommendedName>
        <fullName evidence="5">Fungal N-terminal domain-containing protein</fullName>
    </recommendedName>
</protein>
<reference evidence="4" key="1">
    <citation type="submission" date="2018-05" db="EMBL/GenBank/DDBJ databases">
        <title>Draft genome sequence of Stemphylium lycopersici strain CIDEFI 213.</title>
        <authorList>
            <person name="Medina R."/>
            <person name="Franco M.E.E."/>
            <person name="Lucentini C.G."/>
            <person name="Saparrat M.C.N."/>
            <person name="Balatti P.A."/>
        </authorList>
    </citation>
    <scope>NUCLEOTIDE SEQUENCE [LARGE SCALE GENOMIC DNA]</scope>
    <source>
        <strain evidence="4">CIDEFI 213</strain>
    </source>
</reference>
<evidence type="ECO:0008006" key="5">
    <source>
        <dbReference type="Google" id="ProtNLM"/>
    </source>
</evidence>
<gene>
    <name evidence="3" type="ORF">DDE83_004048</name>
</gene>
<comment type="caution">
    <text evidence="3">The sequence shown here is derived from an EMBL/GenBank/DDBJ whole genome shotgun (WGS) entry which is preliminary data.</text>
</comment>
<feature type="region of interest" description="Disordered" evidence="2">
    <location>
        <begin position="429"/>
        <end position="469"/>
    </location>
</feature>
<dbReference type="Proteomes" id="UP000249619">
    <property type="component" value="Unassembled WGS sequence"/>
</dbReference>
<dbReference type="GO" id="GO:0006355">
    <property type="term" value="P:regulation of DNA-templated transcription"/>
    <property type="evidence" value="ECO:0007669"/>
    <property type="project" value="InterPro"/>
</dbReference>
<evidence type="ECO:0000256" key="2">
    <source>
        <dbReference type="SAM" id="MobiDB-lite"/>
    </source>
</evidence>
<dbReference type="InterPro" id="IPR039327">
    <property type="entry name" value="CON7-like"/>
</dbReference>
<sequence>MAETLGLVASVVQLAGAGLKLSQALYQYADGVATADRRIKDIAKEIKLTSFVIEELGRIFKQDDTSGLISKSAVETANETLKECSAVFEEIETTLNKSKKGKMGRLMLPFRESKIELLRNHIDKLKSTLQLLMQVLAHAYQVATNKLDREAEAKQREEIRQLNENRKKSTEKYEELLRSISNSDNNTLVDEDEHQQDDGSGSNMTTWSIGSTLNPDSLAKCMNHIKALMGNIEQLQQAMTKKDGSDDHSEHHQRALGSYFITRTYLDNVLLGGSTGVATFGNKSKGTAEAIELEKYSRLGENSSSDRFNLSGQPLKRTPGPLQMRAPPDLFREASKIRKKTNDTATRLQCTPETHYRRVPLSSQTYASEQRDDVKAAVAACSTSAIPQLGIFQPRRVEQADEPTVAYKECKEIDIVDVEVRLPDYDTVPDRRMLGMEGPPSSSAHGPESSSTSGQKADSLPSNLPERDVVDELLREWTTMLG</sequence>
<organism evidence="3 4">
    <name type="scientific">Stemphylium lycopersici</name>
    <name type="common">Tomato gray leaf spot disease fungus</name>
    <name type="synonym">Thyrospora lycopersici</name>
    <dbReference type="NCBI Taxonomy" id="183478"/>
    <lineage>
        <taxon>Eukaryota</taxon>
        <taxon>Fungi</taxon>
        <taxon>Dikarya</taxon>
        <taxon>Ascomycota</taxon>
        <taxon>Pezizomycotina</taxon>
        <taxon>Dothideomycetes</taxon>
        <taxon>Pleosporomycetidae</taxon>
        <taxon>Pleosporales</taxon>
        <taxon>Pleosporineae</taxon>
        <taxon>Pleosporaceae</taxon>
        <taxon>Stemphylium</taxon>
    </lineage>
</organism>
<dbReference type="PANTHER" id="PTHR36167">
    <property type="entry name" value="C2H2 FINGER DOMAIN TRANSCRIPTION FACTOR (EUROFUNG)-RELATED"/>
    <property type="match status" value="1"/>
</dbReference>
<feature type="compositionally biased region" description="Polar residues" evidence="2">
    <location>
        <begin position="303"/>
        <end position="312"/>
    </location>
</feature>
<evidence type="ECO:0000313" key="4">
    <source>
        <dbReference type="Proteomes" id="UP000249619"/>
    </source>
</evidence>
<feature type="compositionally biased region" description="Low complexity" evidence="2">
    <location>
        <begin position="438"/>
        <end position="454"/>
    </location>
</feature>